<sequence length="229" mass="24581">MHALKFSLSAALVVFSVSSMAVPLHHSFSSVTPSDVAAGLRLLSTRTDQIEQELVVVTTSSSGATVSTKQYTVVNLLNTIIDDMRSQTDAFKATSPFSDTQDEVMAQWTTLGGEVQESMRTLLGKHSIFAQFGVTAPIAAVLRSYEEATDDFVAALVELVPSNADTISQGGSALSTVVGTVITQYQEVCIPSPLYPILMPICTSAFSSQTQSQRVFKTSRRLKSQSKSC</sequence>
<dbReference type="AlphaFoldDB" id="A0AAV9X059"/>
<dbReference type="Gene3D" id="1.20.1280.140">
    <property type="match status" value="1"/>
</dbReference>
<accession>A0AAV9X059</accession>
<gene>
    <name evidence="2" type="ORF">TWF694_004304</name>
</gene>
<feature type="chain" id="PRO_5043698759" description="Cell wall galactomannoprotein" evidence="1">
    <location>
        <begin position="22"/>
        <end position="229"/>
    </location>
</feature>
<evidence type="ECO:0000313" key="3">
    <source>
        <dbReference type="Proteomes" id="UP001365542"/>
    </source>
</evidence>
<dbReference type="Pfam" id="PF12296">
    <property type="entry name" value="HsbA"/>
    <property type="match status" value="1"/>
</dbReference>
<evidence type="ECO:0008006" key="4">
    <source>
        <dbReference type="Google" id="ProtNLM"/>
    </source>
</evidence>
<evidence type="ECO:0000256" key="1">
    <source>
        <dbReference type="SAM" id="SignalP"/>
    </source>
</evidence>
<dbReference type="EMBL" id="JAVHJO010000014">
    <property type="protein sequence ID" value="KAK6529086.1"/>
    <property type="molecule type" value="Genomic_DNA"/>
</dbReference>
<feature type="signal peptide" evidence="1">
    <location>
        <begin position="1"/>
        <end position="21"/>
    </location>
</feature>
<evidence type="ECO:0000313" key="2">
    <source>
        <dbReference type="EMBL" id="KAK6529086.1"/>
    </source>
</evidence>
<proteinExistence type="predicted"/>
<dbReference type="Proteomes" id="UP001365542">
    <property type="component" value="Unassembled WGS sequence"/>
</dbReference>
<comment type="caution">
    <text evidence="2">The sequence shown here is derived from an EMBL/GenBank/DDBJ whole genome shotgun (WGS) entry which is preliminary data.</text>
</comment>
<dbReference type="InterPro" id="IPR021054">
    <property type="entry name" value="Cell_wall_mannoprotein_1"/>
</dbReference>
<keyword evidence="1" id="KW-0732">Signal</keyword>
<name>A0AAV9X059_9PEZI</name>
<reference evidence="2 3" key="1">
    <citation type="submission" date="2019-10" db="EMBL/GenBank/DDBJ databases">
        <authorList>
            <person name="Palmer J.M."/>
        </authorList>
    </citation>
    <scope>NUCLEOTIDE SEQUENCE [LARGE SCALE GENOMIC DNA]</scope>
    <source>
        <strain evidence="2 3">TWF694</strain>
    </source>
</reference>
<organism evidence="2 3">
    <name type="scientific">Orbilia ellipsospora</name>
    <dbReference type="NCBI Taxonomy" id="2528407"/>
    <lineage>
        <taxon>Eukaryota</taxon>
        <taxon>Fungi</taxon>
        <taxon>Dikarya</taxon>
        <taxon>Ascomycota</taxon>
        <taxon>Pezizomycotina</taxon>
        <taxon>Orbiliomycetes</taxon>
        <taxon>Orbiliales</taxon>
        <taxon>Orbiliaceae</taxon>
        <taxon>Orbilia</taxon>
    </lineage>
</organism>
<protein>
    <recommendedName>
        <fullName evidence="4">Cell wall galactomannoprotein</fullName>
    </recommendedName>
</protein>
<keyword evidence="3" id="KW-1185">Reference proteome</keyword>